<evidence type="ECO:0000256" key="1">
    <source>
        <dbReference type="SAM" id="MobiDB-lite"/>
    </source>
</evidence>
<dbReference type="AlphaFoldDB" id="A0A9P7YEN0"/>
<gene>
    <name evidence="2" type="ORF">BJ875DRAFT_486227</name>
</gene>
<feature type="region of interest" description="Disordered" evidence="1">
    <location>
        <begin position="1"/>
        <end position="72"/>
    </location>
</feature>
<dbReference type="Proteomes" id="UP000824998">
    <property type="component" value="Unassembled WGS sequence"/>
</dbReference>
<proteinExistence type="predicted"/>
<feature type="compositionally biased region" description="Low complexity" evidence="1">
    <location>
        <begin position="24"/>
        <end position="69"/>
    </location>
</feature>
<name>A0A9P7YEN0_9HELO</name>
<evidence type="ECO:0000313" key="3">
    <source>
        <dbReference type="Proteomes" id="UP000824998"/>
    </source>
</evidence>
<evidence type="ECO:0000313" key="2">
    <source>
        <dbReference type="EMBL" id="KAG9232299.1"/>
    </source>
</evidence>
<evidence type="ECO:0008006" key="4">
    <source>
        <dbReference type="Google" id="ProtNLM"/>
    </source>
</evidence>
<feature type="compositionally biased region" description="Polar residues" evidence="1">
    <location>
        <begin position="1"/>
        <end position="21"/>
    </location>
</feature>
<sequence length="103" mass="10883">MDAPLSSPSMNGPSQTHSSYFVKSASSSAASSTQASSSNGAAQTQSQQNQQYQPPQPARQSQQAQMQTADGTSPFLRDFNLVAEAAKRAQIACLMRDMEAVGI</sequence>
<comment type="caution">
    <text evidence="2">The sequence shown here is derived from an EMBL/GenBank/DDBJ whole genome shotgun (WGS) entry which is preliminary data.</text>
</comment>
<organism evidence="2 3">
    <name type="scientific">Amylocarpus encephaloides</name>
    <dbReference type="NCBI Taxonomy" id="45428"/>
    <lineage>
        <taxon>Eukaryota</taxon>
        <taxon>Fungi</taxon>
        <taxon>Dikarya</taxon>
        <taxon>Ascomycota</taxon>
        <taxon>Pezizomycotina</taxon>
        <taxon>Leotiomycetes</taxon>
        <taxon>Helotiales</taxon>
        <taxon>Helotiales incertae sedis</taxon>
        <taxon>Amylocarpus</taxon>
    </lineage>
</organism>
<accession>A0A9P7YEN0</accession>
<dbReference type="OrthoDB" id="4157208at2759"/>
<keyword evidence="3" id="KW-1185">Reference proteome</keyword>
<protein>
    <recommendedName>
        <fullName evidence="4">Thiol methyltransferase</fullName>
    </recommendedName>
</protein>
<reference evidence="2" key="1">
    <citation type="journal article" date="2021" name="IMA Fungus">
        <title>Genomic characterization of three marine fungi, including Emericellopsis atlantica sp. nov. with signatures of a generalist lifestyle and marine biomass degradation.</title>
        <authorList>
            <person name="Hagestad O.C."/>
            <person name="Hou L."/>
            <person name="Andersen J.H."/>
            <person name="Hansen E.H."/>
            <person name="Altermark B."/>
            <person name="Li C."/>
            <person name="Kuhnert E."/>
            <person name="Cox R.J."/>
            <person name="Crous P.W."/>
            <person name="Spatafora J.W."/>
            <person name="Lail K."/>
            <person name="Amirebrahimi M."/>
            <person name="Lipzen A."/>
            <person name="Pangilinan J."/>
            <person name="Andreopoulos W."/>
            <person name="Hayes R.D."/>
            <person name="Ng V."/>
            <person name="Grigoriev I.V."/>
            <person name="Jackson S.A."/>
            <person name="Sutton T.D.S."/>
            <person name="Dobson A.D.W."/>
            <person name="Rama T."/>
        </authorList>
    </citation>
    <scope>NUCLEOTIDE SEQUENCE</scope>
    <source>
        <strain evidence="2">TRa018bII</strain>
    </source>
</reference>
<dbReference type="EMBL" id="MU251556">
    <property type="protein sequence ID" value="KAG9232299.1"/>
    <property type="molecule type" value="Genomic_DNA"/>
</dbReference>